<reference evidence="2" key="1">
    <citation type="submission" date="2020-08" db="EMBL/GenBank/DDBJ databases">
        <title>Multicomponent nature underlies the extraordinary mechanical properties of spider dragline silk.</title>
        <authorList>
            <person name="Kono N."/>
            <person name="Nakamura H."/>
            <person name="Mori M."/>
            <person name="Yoshida Y."/>
            <person name="Ohtoshi R."/>
            <person name="Malay A.D."/>
            <person name="Moran D.A.P."/>
            <person name="Tomita M."/>
            <person name="Numata K."/>
            <person name="Arakawa K."/>
        </authorList>
    </citation>
    <scope>NUCLEOTIDE SEQUENCE</scope>
</reference>
<keyword evidence="3" id="KW-1185">Reference proteome</keyword>
<feature type="region of interest" description="Disordered" evidence="1">
    <location>
        <begin position="1"/>
        <end position="30"/>
    </location>
</feature>
<evidence type="ECO:0000313" key="2">
    <source>
        <dbReference type="EMBL" id="GFS61879.1"/>
    </source>
</evidence>
<comment type="caution">
    <text evidence="2">The sequence shown here is derived from an EMBL/GenBank/DDBJ whole genome shotgun (WGS) entry which is preliminary data.</text>
</comment>
<dbReference type="AlphaFoldDB" id="A0A8X6IX12"/>
<sequence>MPQYSPPPSSIKGTEVKSLEQERRSLMSHKVHQKSQELWIKSNLSTRASRDRYGHIGIKPRSVYNWTVFFLHWEKFFCRSTGKLV</sequence>
<protein>
    <submittedName>
        <fullName evidence="2">Uncharacterized protein</fullName>
    </submittedName>
</protein>
<accession>A0A8X6IX12</accession>
<proteinExistence type="predicted"/>
<name>A0A8X6IX12_NEPPI</name>
<dbReference type="EMBL" id="BMAW01047618">
    <property type="protein sequence ID" value="GFS61879.1"/>
    <property type="molecule type" value="Genomic_DNA"/>
</dbReference>
<evidence type="ECO:0000256" key="1">
    <source>
        <dbReference type="SAM" id="MobiDB-lite"/>
    </source>
</evidence>
<gene>
    <name evidence="2" type="ORF">NPIL_637091</name>
</gene>
<evidence type="ECO:0000313" key="3">
    <source>
        <dbReference type="Proteomes" id="UP000887013"/>
    </source>
</evidence>
<organism evidence="2 3">
    <name type="scientific">Nephila pilipes</name>
    <name type="common">Giant wood spider</name>
    <name type="synonym">Nephila maculata</name>
    <dbReference type="NCBI Taxonomy" id="299642"/>
    <lineage>
        <taxon>Eukaryota</taxon>
        <taxon>Metazoa</taxon>
        <taxon>Ecdysozoa</taxon>
        <taxon>Arthropoda</taxon>
        <taxon>Chelicerata</taxon>
        <taxon>Arachnida</taxon>
        <taxon>Araneae</taxon>
        <taxon>Araneomorphae</taxon>
        <taxon>Entelegynae</taxon>
        <taxon>Araneoidea</taxon>
        <taxon>Nephilidae</taxon>
        <taxon>Nephila</taxon>
    </lineage>
</organism>
<feature type="compositionally biased region" description="Basic and acidic residues" evidence="1">
    <location>
        <begin position="14"/>
        <end position="25"/>
    </location>
</feature>
<dbReference type="Proteomes" id="UP000887013">
    <property type="component" value="Unassembled WGS sequence"/>
</dbReference>